<keyword evidence="5" id="KW-1185">Reference proteome</keyword>
<dbReference type="PANTHER" id="PTHR11422">
    <property type="entry name" value="T-CELL SURFACE GLYCOPROTEIN CD4"/>
    <property type="match status" value="1"/>
</dbReference>
<dbReference type="InterPro" id="IPR036179">
    <property type="entry name" value="Ig-like_dom_sf"/>
</dbReference>
<evidence type="ECO:0000313" key="5">
    <source>
        <dbReference type="Proteomes" id="UP001187315"/>
    </source>
</evidence>
<accession>A0AA88NDV8</accession>
<feature type="chain" id="PRO_5041700950" description="Ig-like domain-containing protein" evidence="2">
    <location>
        <begin position="24"/>
        <end position="553"/>
    </location>
</feature>
<evidence type="ECO:0000313" key="4">
    <source>
        <dbReference type="EMBL" id="KAK2855135.1"/>
    </source>
</evidence>
<evidence type="ECO:0000259" key="3">
    <source>
        <dbReference type="PROSITE" id="PS50835"/>
    </source>
</evidence>
<feature type="domain" description="Ig-like" evidence="3">
    <location>
        <begin position="351"/>
        <end position="419"/>
    </location>
</feature>
<dbReference type="PROSITE" id="PS50835">
    <property type="entry name" value="IG_LIKE"/>
    <property type="match status" value="3"/>
</dbReference>
<organism evidence="4 5">
    <name type="scientific">Tachysurus vachellii</name>
    <name type="common">Darkbarbel catfish</name>
    <name type="synonym">Pelteobagrus vachellii</name>
    <dbReference type="NCBI Taxonomy" id="175792"/>
    <lineage>
        <taxon>Eukaryota</taxon>
        <taxon>Metazoa</taxon>
        <taxon>Chordata</taxon>
        <taxon>Craniata</taxon>
        <taxon>Vertebrata</taxon>
        <taxon>Euteleostomi</taxon>
        <taxon>Actinopterygii</taxon>
        <taxon>Neopterygii</taxon>
        <taxon>Teleostei</taxon>
        <taxon>Ostariophysi</taxon>
        <taxon>Siluriformes</taxon>
        <taxon>Bagridae</taxon>
        <taxon>Tachysurus</taxon>
    </lineage>
</organism>
<proteinExistence type="predicted"/>
<feature type="signal peptide" evidence="2">
    <location>
        <begin position="1"/>
        <end position="23"/>
    </location>
</feature>
<dbReference type="Proteomes" id="UP001187315">
    <property type="component" value="Unassembled WGS sequence"/>
</dbReference>
<dbReference type="SMART" id="SM00409">
    <property type="entry name" value="IG"/>
    <property type="match status" value="3"/>
</dbReference>
<dbReference type="InterPro" id="IPR013783">
    <property type="entry name" value="Ig-like_fold"/>
</dbReference>
<evidence type="ECO:0000256" key="1">
    <source>
        <dbReference type="SAM" id="Phobius"/>
    </source>
</evidence>
<protein>
    <recommendedName>
        <fullName evidence="3">Ig-like domain-containing protein</fullName>
    </recommendedName>
</protein>
<evidence type="ECO:0000256" key="2">
    <source>
        <dbReference type="SAM" id="SignalP"/>
    </source>
</evidence>
<feature type="domain" description="Ig-like" evidence="3">
    <location>
        <begin position="229"/>
        <end position="339"/>
    </location>
</feature>
<dbReference type="Gene3D" id="2.60.40.10">
    <property type="entry name" value="Immunoglobulins"/>
    <property type="match status" value="1"/>
</dbReference>
<dbReference type="InterPro" id="IPR003599">
    <property type="entry name" value="Ig_sub"/>
</dbReference>
<keyword evidence="2" id="KW-0732">Signal</keyword>
<gene>
    <name evidence="4" type="ORF">Q7C36_007004</name>
</gene>
<dbReference type="AlphaFoldDB" id="A0AA88NDV8"/>
<feature type="domain" description="Ig-like" evidence="3">
    <location>
        <begin position="20"/>
        <end position="122"/>
    </location>
</feature>
<dbReference type="GO" id="GO:0070374">
    <property type="term" value="P:positive regulation of ERK1 and ERK2 cascade"/>
    <property type="evidence" value="ECO:0007669"/>
    <property type="project" value="TreeGrafter"/>
</dbReference>
<keyword evidence="1" id="KW-1133">Transmembrane helix</keyword>
<reference evidence="4" key="1">
    <citation type="submission" date="2023-08" db="EMBL/GenBank/DDBJ databases">
        <title>Pelteobagrus vachellii genome.</title>
        <authorList>
            <person name="Liu H."/>
        </authorList>
    </citation>
    <scope>NUCLEOTIDE SEQUENCE</scope>
    <source>
        <strain evidence="4">PRFRI_2022a</strain>
        <tissue evidence="4">Muscle</tissue>
    </source>
</reference>
<keyword evidence="1" id="KW-0812">Transmembrane</keyword>
<dbReference type="InterPro" id="IPR007110">
    <property type="entry name" value="Ig-like_dom"/>
</dbReference>
<sequence length="553" mass="61794">MSSYSLLFSLVCICECFIFPASAQRVNAWSDVIMVETGSAVTLCCSEEPVVTPRLVTWMMMGDKGTNWTSLFSVIREGGNKRLQNAGRILEISDQIFLRFTATEESGGLYSCLLEKEDKKFKERIILLAVIKLTLAPASVIPIDSTARLKAEVSPSYAVAGGTWLSRTGSPLLTDVSLAGTLLTKLPRVTHSDNGIYTCNITVDGQSRKPVYSYTLRVKLYGKKVAWFPNITYAGPLYSLAALSRSAVTLPCPNINGDYVLLYWWRPDSPSSSPELIFQFDRWRDSKKQSNLRLSLLNRPSVLSGNFSFLLRPEMKDAGRYQCEVFRDDQVFAQVTALTVLYGYSKIRSYSSSMDLICMYSERSLVASVKWSHVQRPERQLPSSAVMGQTIITIDLPITPDTAGDYTCTLQLNNGQTIRYLYTATMPRTEPPCCSSEQPHDLTTQTAVSLLQPTERNSTPEPSILLPALSLLLFLVPVVAVAVGVLLWRRGPCTFPQNMERTLSHYSGEVENIYETPEDVRQSTPQNAVYMDLKLTGETDVYRELDRYDQCCG</sequence>
<dbReference type="PANTHER" id="PTHR11422:SF3">
    <property type="entry name" value="G6F-LIKE PROTEIN"/>
    <property type="match status" value="1"/>
</dbReference>
<dbReference type="SUPFAM" id="SSF48726">
    <property type="entry name" value="Immunoglobulin"/>
    <property type="match status" value="3"/>
</dbReference>
<dbReference type="GO" id="GO:0035723">
    <property type="term" value="P:interleukin-15-mediated signaling pathway"/>
    <property type="evidence" value="ECO:0007669"/>
    <property type="project" value="TreeGrafter"/>
</dbReference>
<dbReference type="GO" id="GO:0042289">
    <property type="term" value="F:MHC class II protein binding"/>
    <property type="evidence" value="ECO:0007669"/>
    <property type="project" value="TreeGrafter"/>
</dbReference>
<dbReference type="GO" id="GO:0045121">
    <property type="term" value="C:membrane raft"/>
    <property type="evidence" value="ECO:0007669"/>
    <property type="project" value="TreeGrafter"/>
</dbReference>
<feature type="transmembrane region" description="Helical" evidence="1">
    <location>
        <begin position="464"/>
        <end position="488"/>
    </location>
</feature>
<comment type="caution">
    <text evidence="4">The sequence shown here is derived from an EMBL/GenBank/DDBJ whole genome shotgun (WGS) entry which is preliminary data.</text>
</comment>
<name>A0AA88NDV8_TACVA</name>
<dbReference type="GO" id="GO:0042110">
    <property type="term" value="P:T cell activation"/>
    <property type="evidence" value="ECO:0007669"/>
    <property type="project" value="TreeGrafter"/>
</dbReference>
<dbReference type="GO" id="GO:0009897">
    <property type="term" value="C:external side of plasma membrane"/>
    <property type="evidence" value="ECO:0007669"/>
    <property type="project" value="TreeGrafter"/>
</dbReference>
<dbReference type="EMBL" id="JAVHJS010000006">
    <property type="protein sequence ID" value="KAK2855135.1"/>
    <property type="molecule type" value="Genomic_DNA"/>
</dbReference>
<dbReference type="GO" id="GO:1990782">
    <property type="term" value="F:protein tyrosine kinase binding"/>
    <property type="evidence" value="ECO:0007669"/>
    <property type="project" value="TreeGrafter"/>
</dbReference>
<keyword evidence="1" id="KW-0472">Membrane</keyword>